<keyword evidence="3" id="KW-1185">Reference proteome</keyword>
<reference evidence="3" key="1">
    <citation type="submission" date="2016-10" db="EMBL/GenBank/DDBJ databases">
        <authorList>
            <person name="Varghese N."/>
            <person name="Submissions S."/>
        </authorList>
    </citation>
    <scope>NUCLEOTIDE SEQUENCE [LARGE SCALE GENOMIC DNA]</scope>
    <source>
        <strain evidence="3">CGMCC 1.3704</strain>
    </source>
</reference>
<proteinExistence type="predicted"/>
<organism evidence="2 3">
    <name type="scientific">Halobacillus dabanensis</name>
    <dbReference type="NCBI Taxonomy" id="240302"/>
    <lineage>
        <taxon>Bacteria</taxon>
        <taxon>Bacillati</taxon>
        <taxon>Bacillota</taxon>
        <taxon>Bacilli</taxon>
        <taxon>Bacillales</taxon>
        <taxon>Bacillaceae</taxon>
        <taxon>Halobacillus</taxon>
    </lineage>
</organism>
<accession>A0A1I3RED3</accession>
<feature type="transmembrane region" description="Helical" evidence="1">
    <location>
        <begin position="16"/>
        <end position="35"/>
    </location>
</feature>
<dbReference type="Proteomes" id="UP000183557">
    <property type="component" value="Unassembled WGS sequence"/>
</dbReference>
<protein>
    <submittedName>
        <fullName evidence="2">Uncharacterized protein</fullName>
    </submittedName>
</protein>
<keyword evidence="1" id="KW-1133">Transmembrane helix</keyword>
<keyword evidence="1" id="KW-0472">Membrane</keyword>
<dbReference type="AlphaFoldDB" id="A0A1I3RED3"/>
<sequence length="272" mass="31348">MSLVQQMIYQDTKRQLLAGGLLSLISLVFFMGIVTFIPGSFIISIVYFAVFAITGIGLLKTGYDDLQKSKTTLDLEQDRTQEVLDRVPARMYMGQKPIKSFQAGLFDMDGESYGEIHEQMQWKHKLFTMFTALFSYDQLRPAGFTFTNQDGESLYRIEKKGGFKWRGYIQHKDGAYVAYTKDTKNKTTGKRITRYIESDQCRWSAEGDEFIGHFTVKDSKGEVWAVIKRGAIPTEAADRFERMPGYLIEWKIRDDIPSSLLAFLFLLHSRER</sequence>
<dbReference type="EMBL" id="FOSB01000002">
    <property type="protein sequence ID" value="SFJ44370.1"/>
    <property type="molecule type" value="Genomic_DNA"/>
</dbReference>
<evidence type="ECO:0000313" key="2">
    <source>
        <dbReference type="EMBL" id="SFJ44370.1"/>
    </source>
</evidence>
<name>A0A1I3RED3_HALDA</name>
<feature type="transmembrane region" description="Helical" evidence="1">
    <location>
        <begin position="41"/>
        <end position="59"/>
    </location>
</feature>
<evidence type="ECO:0000313" key="3">
    <source>
        <dbReference type="Proteomes" id="UP000183557"/>
    </source>
</evidence>
<evidence type="ECO:0000256" key="1">
    <source>
        <dbReference type="SAM" id="Phobius"/>
    </source>
</evidence>
<gene>
    <name evidence="2" type="ORF">SAMN04487936_102196</name>
</gene>
<dbReference type="RefSeq" id="WP_075035296.1">
    <property type="nucleotide sequence ID" value="NZ_FOSB01000002.1"/>
</dbReference>
<dbReference type="OrthoDB" id="2691391at2"/>
<keyword evidence="1" id="KW-0812">Transmembrane</keyword>